<feature type="compositionally biased region" description="Low complexity" evidence="1">
    <location>
        <begin position="85"/>
        <end position="103"/>
    </location>
</feature>
<evidence type="ECO:0000256" key="1">
    <source>
        <dbReference type="SAM" id="MobiDB-lite"/>
    </source>
</evidence>
<evidence type="ECO:0000313" key="2">
    <source>
        <dbReference type="EMBL" id="QHT89354.1"/>
    </source>
</evidence>
<dbReference type="EMBL" id="MN740139">
    <property type="protein sequence ID" value="QHT89354.1"/>
    <property type="molecule type" value="Genomic_DNA"/>
</dbReference>
<reference evidence="2" key="1">
    <citation type="journal article" date="2020" name="Nature">
        <title>Giant virus diversity and host interactions through global metagenomics.</title>
        <authorList>
            <person name="Schulz F."/>
            <person name="Roux S."/>
            <person name="Paez-Espino D."/>
            <person name="Jungbluth S."/>
            <person name="Walsh D.A."/>
            <person name="Denef V.J."/>
            <person name="McMahon K.D."/>
            <person name="Konstantinidis K.T."/>
            <person name="Eloe-Fadrosh E.A."/>
            <person name="Kyrpides N.C."/>
            <person name="Woyke T."/>
        </authorList>
    </citation>
    <scope>NUCLEOTIDE SEQUENCE</scope>
    <source>
        <strain evidence="2">GVMAG-M-3300023184-60</strain>
    </source>
</reference>
<sequence length="540" mass="63546">MKNTKKYKQNYYIKYDHLFIKYFIKRVTKKYTYDIDFCKDNEIKLYLDIYNSIIEKKLSYSSSKSPAAPSSSPKSELPNYILHKASSSPKSPKLPNSKSPKLPTIDDNIQTSTEDLLKGNIDLEKSDMSIGNLVLDLCKDIRPILYIHETMMTIENYKIALNNKKRLEYVASLYKLGIVNGEIFKYINNYKYKQKIEGIENDELKELYYIFGEIDYYLTLNNINANDNILNKLKEINKIILSLYSSYFSKDIKNPILTADKIISSNDVVKLFPYCKEGEVDPFTTDLISGLDYNERKNVVNIILYDDISYEGKKKKVYYYCFDTITTYNYILGCIEHNINIKNLHTHRLFTDDELDEICDKMKYFTTRPIYHSHIDIKNAIAKQKGTYVYKDYLELSFEAEKDYSNLKEYEKNSIIGNYKIYINLNFGGVILRVINTYDKATSPLLNKNNSFVLSLPIFVGQKDVYVIKFIILTMQNSLRRGKYIKKGFFPYNDRRTGNLWDKIVHLPPFNYKLDDNAINVYIHFKKYIEDEKHLEYSQL</sequence>
<accession>A0A6C0I8R4</accession>
<dbReference type="AlphaFoldDB" id="A0A6C0I8R4"/>
<feature type="region of interest" description="Disordered" evidence="1">
    <location>
        <begin position="85"/>
        <end position="107"/>
    </location>
</feature>
<organism evidence="2">
    <name type="scientific">viral metagenome</name>
    <dbReference type="NCBI Taxonomy" id="1070528"/>
    <lineage>
        <taxon>unclassified sequences</taxon>
        <taxon>metagenomes</taxon>
        <taxon>organismal metagenomes</taxon>
    </lineage>
</organism>
<name>A0A6C0I8R4_9ZZZZ</name>
<protein>
    <submittedName>
        <fullName evidence="2">Uncharacterized protein</fullName>
    </submittedName>
</protein>
<proteinExistence type="predicted"/>